<dbReference type="GO" id="GO:0000976">
    <property type="term" value="F:transcription cis-regulatory region binding"/>
    <property type="evidence" value="ECO:0007669"/>
    <property type="project" value="TreeGrafter"/>
</dbReference>
<keyword evidence="5" id="KW-0539">Nucleus</keyword>
<feature type="compositionally biased region" description="Low complexity" evidence="7">
    <location>
        <begin position="1"/>
        <end position="43"/>
    </location>
</feature>
<comment type="subcellular location">
    <subcellularLocation>
        <location evidence="1">Nucleus</location>
    </subcellularLocation>
</comment>
<dbReference type="PANTHER" id="PTHR31241">
    <property type="entry name" value="DEHYDRATION-RESPONSIVE ELEMENT-BINDING PROTEIN 2C"/>
    <property type="match status" value="1"/>
</dbReference>
<dbReference type="GO" id="GO:0006950">
    <property type="term" value="P:response to stress"/>
    <property type="evidence" value="ECO:0007669"/>
    <property type="project" value="TreeGrafter"/>
</dbReference>
<organism evidence="9 10">
    <name type="scientific">Stephania japonica</name>
    <dbReference type="NCBI Taxonomy" id="461633"/>
    <lineage>
        <taxon>Eukaryota</taxon>
        <taxon>Viridiplantae</taxon>
        <taxon>Streptophyta</taxon>
        <taxon>Embryophyta</taxon>
        <taxon>Tracheophyta</taxon>
        <taxon>Spermatophyta</taxon>
        <taxon>Magnoliopsida</taxon>
        <taxon>Ranunculales</taxon>
        <taxon>Menispermaceae</taxon>
        <taxon>Menispermoideae</taxon>
        <taxon>Cissampelideae</taxon>
        <taxon>Stephania</taxon>
    </lineage>
</organism>
<dbReference type="PANTHER" id="PTHR31241:SF24">
    <property type="entry name" value="ETHYLENE-RESPONSIVE TRANSCRIPTION FACTOR ABI4"/>
    <property type="match status" value="1"/>
</dbReference>
<dbReference type="InterPro" id="IPR036955">
    <property type="entry name" value="AP2/ERF_dom_sf"/>
</dbReference>
<dbReference type="EMBL" id="JBBNAE010000005">
    <property type="protein sequence ID" value="KAK9124568.1"/>
    <property type="molecule type" value="Genomic_DNA"/>
</dbReference>
<name>A0AAP0NZB8_9MAGN</name>
<dbReference type="GO" id="GO:0005634">
    <property type="term" value="C:nucleus"/>
    <property type="evidence" value="ECO:0007669"/>
    <property type="project" value="UniProtKB-SubCell"/>
</dbReference>
<reference evidence="9 10" key="1">
    <citation type="submission" date="2024-01" db="EMBL/GenBank/DDBJ databases">
        <title>Genome assemblies of Stephania.</title>
        <authorList>
            <person name="Yang L."/>
        </authorList>
    </citation>
    <scope>NUCLEOTIDE SEQUENCE [LARGE SCALE GENOMIC DNA]</scope>
    <source>
        <strain evidence="9">QJT</strain>
        <tissue evidence="9">Leaf</tissue>
    </source>
</reference>
<feature type="compositionally biased region" description="Low complexity" evidence="7">
    <location>
        <begin position="124"/>
        <end position="143"/>
    </location>
</feature>
<dbReference type="Proteomes" id="UP001417504">
    <property type="component" value="Unassembled WGS sequence"/>
</dbReference>
<feature type="region of interest" description="Disordered" evidence="7">
    <location>
        <begin position="112"/>
        <end position="150"/>
    </location>
</feature>
<evidence type="ECO:0000256" key="1">
    <source>
        <dbReference type="ARBA" id="ARBA00004123"/>
    </source>
</evidence>
<evidence type="ECO:0000313" key="10">
    <source>
        <dbReference type="Proteomes" id="UP001417504"/>
    </source>
</evidence>
<protein>
    <recommendedName>
        <fullName evidence="8">AP2/ERF domain-containing protein</fullName>
    </recommendedName>
</protein>
<dbReference type="SUPFAM" id="SSF54171">
    <property type="entry name" value="DNA-binding domain"/>
    <property type="match status" value="1"/>
</dbReference>
<dbReference type="Pfam" id="PF00847">
    <property type="entry name" value="AP2"/>
    <property type="match status" value="1"/>
</dbReference>
<keyword evidence="2" id="KW-0805">Transcription regulation</keyword>
<evidence type="ECO:0000313" key="9">
    <source>
        <dbReference type="EMBL" id="KAK9124568.1"/>
    </source>
</evidence>
<evidence type="ECO:0000256" key="5">
    <source>
        <dbReference type="ARBA" id="ARBA00023242"/>
    </source>
</evidence>
<feature type="region of interest" description="Disordered" evidence="7">
    <location>
        <begin position="1"/>
        <end position="60"/>
    </location>
</feature>
<feature type="domain" description="AP2/ERF" evidence="8">
    <location>
        <begin position="58"/>
        <end position="115"/>
    </location>
</feature>
<evidence type="ECO:0000259" key="8">
    <source>
        <dbReference type="PROSITE" id="PS51032"/>
    </source>
</evidence>
<evidence type="ECO:0000256" key="6">
    <source>
        <dbReference type="ARBA" id="ARBA00024343"/>
    </source>
</evidence>
<keyword evidence="4" id="KW-0804">Transcription</keyword>
<evidence type="ECO:0000256" key="4">
    <source>
        <dbReference type="ARBA" id="ARBA00023163"/>
    </source>
</evidence>
<dbReference type="SMART" id="SM00380">
    <property type="entry name" value="AP2"/>
    <property type="match status" value="1"/>
</dbReference>
<dbReference type="AlphaFoldDB" id="A0AAP0NZB8"/>
<comment type="caution">
    <text evidence="9">The sequence shown here is derived from an EMBL/GenBank/DDBJ whole genome shotgun (WGS) entry which is preliminary data.</text>
</comment>
<dbReference type="Gene3D" id="3.30.730.10">
    <property type="entry name" value="AP2/ERF domain"/>
    <property type="match status" value="1"/>
</dbReference>
<sequence>MDNPHPITTTTPTDHNSTSTANKSSSTCSSNNSTSTSSSNNISRKFKGKGGPDNSKFRYRGVRQRSWGKWVAEIREPRKRTRKWLGTFATAEDAARAYDRAALIFYGSRAQLNLQPSNPPPHHPNSSSSNHTSSSYSSSTQTLRPLLPRPSGTQLPYNIPYYHHIYPTINSSLLCPSLQNPNNQTVVQQQQHHHQCYPLIHVDHVDHIDHHHVNGAGPTTFGNPSSTTYNGMLYDEAVNSLVGSVNSSLSLSCNNGRQPGVVVEEGTLPELPMQQELQPMSSSVGPLLSPVFWPEEIHDVDYNSTTAPPTLWDDADSFLLDF</sequence>
<dbReference type="PROSITE" id="PS51032">
    <property type="entry name" value="AP2_ERF"/>
    <property type="match status" value="1"/>
</dbReference>
<gene>
    <name evidence="9" type="ORF">Sjap_014170</name>
</gene>
<evidence type="ECO:0000256" key="7">
    <source>
        <dbReference type="SAM" id="MobiDB-lite"/>
    </source>
</evidence>
<dbReference type="GO" id="GO:0003700">
    <property type="term" value="F:DNA-binding transcription factor activity"/>
    <property type="evidence" value="ECO:0007669"/>
    <property type="project" value="InterPro"/>
</dbReference>
<accession>A0AAP0NZB8</accession>
<evidence type="ECO:0000256" key="2">
    <source>
        <dbReference type="ARBA" id="ARBA00023015"/>
    </source>
</evidence>
<proteinExistence type="inferred from homology"/>
<dbReference type="InterPro" id="IPR016177">
    <property type="entry name" value="DNA-bd_dom_sf"/>
</dbReference>
<dbReference type="InterPro" id="IPR001471">
    <property type="entry name" value="AP2/ERF_dom"/>
</dbReference>
<comment type="similarity">
    <text evidence="6">Belongs to the AP2/ERF transcription factor family. ERF subfamily.</text>
</comment>
<keyword evidence="10" id="KW-1185">Reference proteome</keyword>
<dbReference type="PRINTS" id="PR00367">
    <property type="entry name" value="ETHRSPELEMNT"/>
</dbReference>
<dbReference type="CDD" id="cd00018">
    <property type="entry name" value="AP2"/>
    <property type="match status" value="1"/>
</dbReference>
<dbReference type="FunFam" id="3.30.730.10:FF:000001">
    <property type="entry name" value="Ethylene-responsive transcription factor 2"/>
    <property type="match status" value="1"/>
</dbReference>
<dbReference type="GO" id="GO:0045893">
    <property type="term" value="P:positive regulation of DNA-templated transcription"/>
    <property type="evidence" value="ECO:0007669"/>
    <property type="project" value="TreeGrafter"/>
</dbReference>
<evidence type="ECO:0000256" key="3">
    <source>
        <dbReference type="ARBA" id="ARBA00023125"/>
    </source>
</evidence>
<keyword evidence="3" id="KW-0238">DNA-binding</keyword>